<dbReference type="GO" id="GO:0017136">
    <property type="term" value="F:histone deacetylase activity, NAD-dependent"/>
    <property type="evidence" value="ECO:0007669"/>
    <property type="project" value="TreeGrafter"/>
</dbReference>
<dbReference type="InterPro" id="IPR029035">
    <property type="entry name" value="DHS-like_NAD/FAD-binding_dom"/>
</dbReference>
<dbReference type="Proteomes" id="UP000249579">
    <property type="component" value="Unassembled WGS sequence"/>
</dbReference>
<dbReference type="GO" id="GO:0070403">
    <property type="term" value="F:NAD+ binding"/>
    <property type="evidence" value="ECO:0007669"/>
    <property type="project" value="InterPro"/>
</dbReference>
<dbReference type="NCBIfam" id="NF001752">
    <property type="entry name" value="PRK00481.1-1"/>
    <property type="match status" value="1"/>
</dbReference>
<evidence type="ECO:0000256" key="2">
    <source>
        <dbReference type="ARBA" id="ARBA00022679"/>
    </source>
</evidence>
<accession>A0A328A6T2</accession>
<reference evidence="6 7" key="1">
    <citation type="journal article" date="2018" name="Front. Microbiol.">
        <title>Description and Comparative Genomics of Macrococcus caseolyticus subsp. hominis subsp. nov., Macrococcus goetzii sp. nov., Macrococcus epidermidis sp. nov., and Macrococcus bohemicus sp. nov., Novel Macrococci From Human Clinical Material With Virulence Potential and Suspected Uptake of Foreign DNA by Natural Transformation.</title>
        <authorList>
            <person name="Maslanova I."/>
            <person name="Wertheimer Z."/>
            <person name="Sedlacek I."/>
            <person name="Svec P."/>
            <person name="Indrakova A."/>
            <person name="Kovarovic V."/>
            <person name="Schumann P."/>
            <person name="Sproer C."/>
            <person name="Kralova S."/>
            <person name="Sedo O."/>
            <person name="Kristofova L."/>
            <person name="Vrbovska V."/>
            <person name="Fuzik T."/>
            <person name="Petras P."/>
            <person name="Zdrahal Z."/>
            <person name="Ruzickova V."/>
            <person name="Doskar J."/>
            <person name="Pantucek R."/>
        </authorList>
    </citation>
    <scope>NUCLEOTIDE SEQUENCE [LARGE SCALE GENOMIC DNA]</scope>
    <source>
        <strain evidence="6 7">03/115</strain>
    </source>
</reference>
<dbReference type="EC" id="2.3.1.286" evidence="1"/>
<comment type="caution">
    <text evidence="6">The sequence shown here is derived from an EMBL/GenBank/DDBJ whole genome shotgun (WGS) entry which is preliminary data.</text>
</comment>
<comment type="caution">
    <text evidence="4">Lacks conserved residue(s) required for the propagation of feature annotation.</text>
</comment>
<dbReference type="PROSITE" id="PS50305">
    <property type="entry name" value="SIRTUIN"/>
    <property type="match status" value="1"/>
</dbReference>
<dbReference type="Pfam" id="PF02146">
    <property type="entry name" value="SIR2"/>
    <property type="match status" value="1"/>
</dbReference>
<protein>
    <recommendedName>
        <fullName evidence="1">protein acetyllysine N-acetyltransferase</fullName>
        <ecNumber evidence="1">2.3.1.286</ecNumber>
    </recommendedName>
</protein>
<dbReference type="InterPro" id="IPR003000">
    <property type="entry name" value="Sirtuin"/>
</dbReference>
<dbReference type="OrthoDB" id="9800582at2"/>
<dbReference type="SUPFAM" id="SSF52467">
    <property type="entry name" value="DHS-like NAD/FAD-binding domain"/>
    <property type="match status" value="1"/>
</dbReference>
<dbReference type="Gene3D" id="3.40.50.1220">
    <property type="entry name" value="TPP-binding domain"/>
    <property type="match status" value="1"/>
</dbReference>
<dbReference type="InterPro" id="IPR026590">
    <property type="entry name" value="Ssirtuin_cat_dom"/>
</dbReference>
<evidence type="ECO:0000256" key="1">
    <source>
        <dbReference type="ARBA" id="ARBA00012928"/>
    </source>
</evidence>
<name>A0A328A6T2_9STAP</name>
<dbReference type="CDD" id="cd01407">
    <property type="entry name" value="SIR2-fam"/>
    <property type="match status" value="1"/>
</dbReference>
<evidence type="ECO:0000259" key="5">
    <source>
        <dbReference type="PROSITE" id="PS50305"/>
    </source>
</evidence>
<keyword evidence="3" id="KW-0520">NAD</keyword>
<evidence type="ECO:0000313" key="6">
    <source>
        <dbReference type="EMBL" id="RAK50210.1"/>
    </source>
</evidence>
<feature type="domain" description="Deacetylase sirtuin-type" evidence="5">
    <location>
        <begin position="1"/>
        <end position="245"/>
    </location>
</feature>
<evidence type="ECO:0000256" key="4">
    <source>
        <dbReference type="PROSITE-ProRule" id="PRU00236"/>
    </source>
</evidence>
<dbReference type="RefSeq" id="WP_111744757.1">
    <property type="nucleotide sequence ID" value="NZ_DALZDE010000001.1"/>
</dbReference>
<evidence type="ECO:0000256" key="3">
    <source>
        <dbReference type="ARBA" id="ARBA00023027"/>
    </source>
</evidence>
<dbReference type="PANTHER" id="PTHR11085">
    <property type="entry name" value="NAD-DEPENDENT PROTEIN DEACYLASE SIRTUIN-5, MITOCHONDRIAL-RELATED"/>
    <property type="match status" value="1"/>
</dbReference>
<evidence type="ECO:0000313" key="7">
    <source>
        <dbReference type="Proteomes" id="UP000249579"/>
    </source>
</evidence>
<dbReference type="InterPro" id="IPR026591">
    <property type="entry name" value="Sirtuin_cat_small_dom_sf"/>
</dbReference>
<dbReference type="Gene3D" id="3.30.1600.10">
    <property type="entry name" value="SIR2/SIRT2 'Small Domain"/>
    <property type="match status" value="1"/>
</dbReference>
<sequence>MRIQQFKQALNDSKKIVFFGGAGVSTESGIPDFRSANGIFMQETNSEFSPEQIISHSFFKRYPKQYFDFHFDKLVYADAQPNLAHTFLRTLEDSGKDVTVVTQNIDGLHQLAGSSKVLELHGTVINNYCLACNENYSLEDLTLDEQGIPRCPKDGGIVRPDIVMYEEALDANTIESAIQAISSADMLIVAGTSLSVYPAAGFVDLFHGKYLVVINKTPLRSVRKDAIVFEDSISNIFKKIQKENR</sequence>
<dbReference type="InterPro" id="IPR050134">
    <property type="entry name" value="NAD-dep_sirtuin_deacylases"/>
</dbReference>
<keyword evidence="2" id="KW-0808">Transferase</keyword>
<gene>
    <name evidence="6" type="ORF">BHX94_01745</name>
</gene>
<dbReference type="PANTHER" id="PTHR11085:SF4">
    <property type="entry name" value="NAD-DEPENDENT PROTEIN DEACYLASE"/>
    <property type="match status" value="1"/>
</dbReference>
<dbReference type="EMBL" id="PZJG01000001">
    <property type="protein sequence ID" value="RAK50210.1"/>
    <property type="molecule type" value="Genomic_DNA"/>
</dbReference>
<proteinExistence type="predicted"/>
<dbReference type="AlphaFoldDB" id="A0A328A6T2"/>
<organism evidence="6 7">
    <name type="scientific">Macrococcoides bohemicum</name>
    <dbReference type="NCBI Taxonomy" id="1903056"/>
    <lineage>
        <taxon>Bacteria</taxon>
        <taxon>Bacillati</taxon>
        <taxon>Bacillota</taxon>
        <taxon>Bacilli</taxon>
        <taxon>Bacillales</taxon>
        <taxon>Staphylococcaceae</taxon>
        <taxon>Macrococcoides</taxon>
    </lineage>
</organism>